<dbReference type="GeneID" id="18563371"/>
<accession>G3MBM1</accession>
<feature type="domain" description="Helicase HerA central" evidence="1">
    <location>
        <begin position="331"/>
        <end position="401"/>
    </location>
</feature>
<gene>
    <name evidence="3" type="primary">155</name>
    <name evidence="3" type="ORF">G_155</name>
</gene>
<dbReference type="Pfam" id="PF01935">
    <property type="entry name" value="DUF87"/>
    <property type="match status" value="1"/>
</dbReference>
<reference evidence="3 4" key="1">
    <citation type="submission" date="2011-09" db="EMBL/GenBank/DDBJ databases">
        <authorList>
            <person name="Pope W.H."/>
            <person name="Pedulla M.L."/>
            <person name="Ford M.E."/>
            <person name="Peebles C.L."/>
            <person name="Hatfull G.H."/>
            <person name="Hendrix R.W."/>
        </authorList>
    </citation>
    <scope>NUCLEOTIDE SEQUENCE [LARGE SCALE GENOMIC DNA]</scope>
    <source>
        <strain evidence="3">G</strain>
    </source>
</reference>
<dbReference type="InterPro" id="IPR027417">
    <property type="entry name" value="P-loop_NTPase"/>
</dbReference>
<evidence type="ECO:0000313" key="3">
    <source>
        <dbReference type="EMBL" id="AEO93415.1"/>
    </source>
</evidence>
<dbReference type="Gene3D" id="3.40.50.300">
    <property type="entry name" value="P-loop containing nucleotide triphosphate hydrolases"/>
    <property type="match status" value="1"/>
</dbReference>
<name>G3MBM1_9CAUD</name>
<protein>
    <submittedName>
        <fullName evidence="3">Gp155</fullName>
    </submittedName>
</protein>
<dbReference type="CDD" id="cd01127">
    <property type="entry name" value="TrwB_TraG_TraD_VirD4"/>
    <property type="match status" value="1"/>
</dbReference>
<dbReference type="PANTHER" id="PTHR30121">
    <property type="entry name" value="UNCHARACTERIZED PROTEIN YJGR-RELATED"/>
    <property type="match status" value="1"/>
</dbReference>
<dbReference type="EMBL" id="JN638751">
    <property type="protein sequence ID" value="AEO93415.1"/>
    <property type="molecule type" value="Genomic_DNA"/>
</dbReference>
<organism evidence="3 4">
    <name type="scientific">Bacillus phage G</name>
    <dbReference type="NCBI Taxonomy" id="2884420"/>
    <lineage>
        <taxon>Viruses</taxon>
        <taxon>Duplodnaviria</taxon>
        <taxon>Heunggongvirae</taxon>
        <taxon>Uroviricota</taxon>
        <taxon>Caudoviricetes</taxon>
        <taxon>Donellivirus</taxon>
        <taxon>Donellivirus gee</taxon>
    </lineage>
</organism>
<dbReference type="RefSeq" id="YP_009015458.1">
    <property type="nucleotide sequence ID" value="NC_023719.1"/>
</dbReference>
<dbReference type="Proteomes" id="UP000009273">
    <property type="component" value="Segment"/>
</dbReference>
<dbReference type="SUPFAM" id="SSF52540">
    <property type="entry name" value="P-loop containing nucleoside triphosphate hydrolases"/>
    <property type="match status" value="1"/>
</dbReference>
<dbReference type="InterPro" id="IPR002789">
    <property type="entry name" value="HerA_central"/>
</dbReference>
<dbReference type="Pfam" id="PF19044">
    <property type="entry name" value="P-loop_TraG"/>
    <property type="match status" value="1"/>
</dbReference>
<dbReference type="InterPro" id="IPR051162">
    <property type="entry name" value="T4SS_component"/>
</dbReference>
<dbReference type="InterPro" id="IPR043964">
    <property type="entry name" value="P-loop_TraG"/>
</dbReference>
<sequence>MPFQSSSLRKVLKVSSVNLGFKSYNDKLAIVENFGRFLNSLTHPIQIVSDTKLINPDEWLLKMPDQDYYEFLKDLVNSSNVSEKIFYIAYTAQDESELKIITDALRSGIKRCRLLAEEVEPEISQSIPVLKPGHVKVGDWYNHTLIVKNWPHSCVSGWLENLYNLDKNITLSMFIEPQNKQDSIKYISKRLARLQSNSIIKDKENKTNGEEDESIATGLNMREELMRNEGNFFFVSYYITVKAKSLEQLKRDTKFVKTILNGMMIETSKATLRHDDGYRCSLPLMQNNLRSKAAYTFTTTPLKRFFPFMSANIVDKGGIMIGSNLLNNSLIFLDHFSYSTASMVVIGKTGSGKSFTVKAQIDKLVKQGVEVTVLDIEKEFDRMQKHKNLIVKHFGTKVEQYKQFLFDYWEEVNNGPKKPRFLVIDEFWSYKKDPEIADLLQKMAKLGRKRWLGICPITQEVNDMLSDEFSKSLINNSSIKIILQIDPNQRKLVQETFGLTDSEVSFLIGASEGEGILFAGTNHVQFKTIVSDKQYAQITTKPQELYQVS</sequence>
<dbReference type="PANTHER" id="PTHR30121:SF6">
    <property type="entry name" value="SLR6007 PROTEIN"/>
    <property type="match status" value="1"/>
</dbReference>
<keyword evidence="4" id="KW-1185">Reference proteome</keyword>
<evidence type="ECO:0000259" key="2">
    <source>
        <dbReference type="Pfam" id="PF19044"/>
    </source>
</evidence>
<evidence type="ECO:0000259" key="1">
    <source>
        <dbReference type="Pfam" id="PF01935"/>
    </source>
</evidence>
<proteinExistence type="predicted"/>
<dbReference type="KEGG" id="vg:18563371"/>
<evidence type="ECO:0000313" key="4">
    <source>
        <dbReference type="Proteomes" id="UP000009273"/>
    </source>
</evidence>
<feature type="domain" description="TraG P-loop" evidence="2">
    <location>
        <begin position="420"/>
        <end position="547"/>
    </location>
</feature>